<reference evidence="6 7" key="1">
    <citation type="journal article" date="2016" name="Genome Biol. Evol.">
        <title>Divergent and convergent evolution of fungal pathogenicity.</title>
        <authorList>
            <person name="Shang Y."/>
            <person name="Xiao G."/>
            <person name="Zheng P."/>
            <person name="Cen K."/>
            <person name="Zhan S."/>
            <person name="Wang C."/>
        </authorList>
    </citation>
    <scope>NUCLEOTIDE SEQUENCE [LARGE SCALE GENOMIC DNA]</scope>
    <source>
        <strain evidence="6 7">ARSEF 2679</strain>
    </source>
</reference>
<evidence type="ECO:0000259" key="5">
    <source>
        <dbReference type="PROSITE" id="PS50837"/>
    </source>
</evidence>
<sequence>MPRCSKEEDVVASSNTPPDNESTIVSPTNEHPDASAIVKDCDLPVLSIDTVSSASTLGPSNDDVSSKTHAVSGDDPSTTAQNLSSVPAVLTSSFRSKAYEKACEELAKEQDDVLNEDDAKTLLKKIDEEYDGATQNNFLLHSVGKFQKAQPLLEGFAFAVDLISFVGSLHPAASTAISVIKGVATMAVAISKSGSALANEQEKMLRKLEHVYRCEHLSDGQPEESMFKSLVQVYRSLLEYYIEARGIFRKNSVMMAISLCGENNSLSEKVKGFIANVQYLECDIELFTANHVKASANHDLDEKVSKRLAADALSTQYGYHDKLKMVREDKACSFMIDANDIYTRLFMEGPGRVLITGSIGCGKSVIMSFLVDKFFNKGKEQHKDQGTTPIICSYYCCDDDSGNLLSVLRGLILAILDQVTDQKRDFEEWCQSHRAFSLGEPIASPKELEMYLGRVVKRLDRPVLLAIDGLDECDDVSRTALLTILDNLSGEIAHVRFILTSRTDIVVSGKADQSVHRVHLRPGSDRDRLIVEKQINDNMKDYSEEIKQYVSEKLSYKAQGCAVWIRMVVSTIRSSRITLKEGMEAFLREMPLPDELSNMYQNLFRHCTTGCSCNTDIAWSALKILASTRRDLTIKELAWGASMANARPSESDKEIEIAKIKMEADCDRIWQLIRPFITELNSSAGTVATNNAHLMASPTDTGWPAKFEIKSPTLEIKSPTFEINSPTFDPNSEERFKIKLRLGHQSVKEFIIAYGNASGSDIASAQAPLPASKFRPEQFMKDVCIRYLLLKDINEKSLFADSKSLVTQLPQLIDPMKQNAIYEKSLPKYTPKECDFGGFFAYASCYWVDHMEKDESPETLALDNLEKLCKYKSQRLDNWTKQICRPNCTWQPRYELNNAEFDPLVVAAFFLPTNVLIQVLQQGRFDGGCYGSEPLLTATSVLLQYNKFSRLKALLTSHRSKDRNEIQMLQCLHIIIQKWKEENQQGEEQGNRDTPHGTQGEGAENSHVKEVYRKHWDELFGLVEERADIMVTERWANDLFCLAAGEGCMPIVERLIQAARSNRRLRAAIWGTKRHPASPLPASAHQSVGYAAANGDRRMVEFLLRYKHSRTHLCYTDAEGRTVLHMAAQRCDPGIVRALLLQLRVGGLFHIGRVDNSGRTPAETALQSDAAEVDREEARRLLQEAQRSQDMARLRLAVWALIWCALMLALVYGGFQFVLTVLVWRVTKTGRLGSRGM</sequence>
<evidence type="ECO:0000256" key="4">
    <source>
        <dbReference type="SAM" id="Phobius"/>
    </source>
</evidence>
<keyword evidence="7" id="KW-1185">Reference proteome</keyword>
<organism evidence="6 7">
    <name type="scientific">Cordyceps fumosorosea (strain ARSEF 2679)</name>
    <name type="common">Isaria fumosorosea</name>
    <dbReference type="NCBI Taxonomy" id="1081104"/>
    <lineage>
        <taxon>Eukaryota</taxon>
        <taxon>Fungi</taxon>
        <taxon>Dikarya</taxon>
        <taxon>Ascomycota</taxon>
        <taxon>Pezizomycotina</taxon>
        <taxon>Sordariomycetes</taxon>
        <taxon>Hypocreomycetidae</taxon>
        <taxon>Hypocreales</taxon>
        <taxon>Cordycipitaceae</taxon>
        <taxon>Cordyceps</taxon>
    </lineage>
</organism>
<dbReference type="Gene3D" id="1.25.40.20">
    <property type="entry name" value="Ankyrin repeat-containing domain"/>
    <property type="match status" value="1"/>
</dbReference>
<keyword evidence="4" id="KW-0472">Membrane</keyword>
<dbReference type="SUPFAM" id="SSF48403">
    <property type="entry name" value="Ankyrin repeat"/>
    <property type="match status" value="1"/>
</dbReference>
<feature type="coiled-coil region" evidence="2">
    <location>
        <begin position="1168"/>
        <end position="1195"/>
    </location>
</feature>
<dbReference type="Pfam" id="PF12796">
    <property type="entry name" value="Ank_2"/>
    <property type="match status" value="1"/>
</dbReference>
<dbReference type="SUPFAM" id="SSF52540">
    <property type="entry name" value="P-loop containing nucleoside triphosphate hydrolases"/>
    <property type="match status" value="1"/>
</dbReference>
<protein>
    <submittedName>
        <fullName evidence="6">Ankyrin repeat-containing domain protein</fullName>
    </submittedName>
</protein>
<dbReference type="AlphaFoldDB" id="A0A167TJ88"/>
<dbReference type="Gene3D" id="3.40.50.300">
    <property type="entry name" value="P-loop containing nucleotide triphosphate hydrolases"/>
    <property type="match status" value="1"/>
</dbReference>
<evidence type="ECO:0000256" key="2">
    <source>
        <dbReference type="SAM" id="Coils"/>
    </source>
</evidence>
<dbReference type="InterPro" id="IPR002110">
    <property type="entry name" value="Ankyrin_rpt"/>
</dbReference>
<dbReference type="EMBL" id="AZHB01000014">
    <property type="protein sequence ID" value="OAA60653.1"/>
    <property type="molecule type" value="Genomic_DNA"/>
</dbReference>
<feature type="region of interest" description="Disordered" evidence="3">
    <location>
        <begin position="983"/>
        <end position="1006"/>
    </location>
</feature>
<feature type="domain" description="NACHT" evidence="5">
    <location>
        <begin position="351"/>
        <end position="504"/>
    </location>
</feature>
<dbReference type="Pfam" id="PF24883">
    <property type="entry name" value="NPHP3_N"/>
    <property type="match status" value="1"/>
</dbReference>
<feature type="compositionally biased region" description="Polar residues" evidence="3">
    <location>
        <begin position="12"/>
        <end position="29"/>
    </location>
</feature>
<dbReference type="InterPro" id="IPR056884">
    <property type="entry name" value="NPHP3-like_N"/>
</dbReference>
<feature type="compositionally biased region" description="Basic and acidic residues" evidence="3">
    <location>
        <begin position="983"/>
        <end position="995"/>
    </location>
</feature>
<keyword evidence="2" id="KW-0175">Coiled coil</keyword>
<dbReference type="PROSITE" id="PS50837">
    <property type="entry name" value="NACHT"/>
    <property type="match status" value="1"/>
</dbReference>
<proteinExistence type="predicted"/>
<dbReference type="InterPro" id="IPR036770">
    <property type="entry name" value="Ankyrin_rpt-contain_sf"/>
</dbReference>
<gene>
    <name evidence="6" type="ORF">ISF_05692</name>
</gene>
<feature type="region of interest" description="Disordered" evidence="3">
    <location>
        <begin position="1"/>
        <end position="34"/>
    </location>
</feature>
<dbReference type="InterPro" id="IPR007111">
    <property type="entry name" value="NACHT_NTPase"/>
</dbReference>
<dbReference type="PANTHER" id="PTHR10039:SF10">
    <property type="entry name" value="NACHT DOMAIN-CONTAINING PROTEIN"/>
    <property type="match status" value="1"/>
</dbReference>
<evidence type="ECO:0000313" key="7">
    <source>
        <dbReference type="Proteomes" id="UP000076744"/>
    </source>
</evidence>
<evidence type="ECO:0000256" key="1">
    <source>
        <dbReference type="ARBA" id="ARBA00022737"/>
    </source>
</evidence>
<dbReference type="OrthoDB" id="20872at2759"/>
<name>A0A167TJ88_CORFA</name>
<dbReference type="Proteomes" id="UP000076744">
    <property type="component" value="Unassembled WGS sequence"/>
</dbReference>
<feature type="coiled-coil region" evidence="2">
    <location>
        <begin position="532"/>
        <end position="559"/>
    </location>
</feature>
<dbReference type="InterPro" id="IPR027417">
    <property type="entry name" value="P-loop_NTPase"/>
</dbReference>
<evidence type="ECO:0000313" key="6">
    <source>
        <dbReference type="EMBL" id="OAA60653.1"/>
    </source>
</evidence>
<comment type="caution">
    <text evidence="6">The sequence shown here is derived from an EMBL/GenBank/DDBJ whole genome shotgun (WGS) entry which is preliminary data.</text>
</comment>
<accession>A0A167TJ88</accession>
<dbReference type="GeneID" id="30021984"/>
<dbReference type="PANTHER" id="PTHR10039">
    <property type="entry name" value="AMELOGENIN"/>
    <property type="match status" value="1"/>
</dbReference>
<keyword evidence="4" id="KW-0812">Transmembrane</keyword>
<feature type="region of interest" description="Disordered" evidence="3">
    <location>
        <begin position="52"/>
        <end position="84"/>
    </location>
</feature>
<keyword evidence="4" id="KW-1133">Transmembrane helix</keyword>
<evidence type="ECO:0000256" key="3">
    <source>
        <dbReference type="SAM" id="MobiDB-lite"/>
    </source>
</evidence>
<dbReference type="RefSeq" id="XP_018703324.1">
    <property type="nucleotide sequence ID" value="XM_018849297.1"/>
</dbReference>
<keyword evidence="1" id="KW-0677">Repeat</keyword>
<feature type="transmembrane region" description="Helical" evidence="4">
    <location>
        <begin position="1196"/>
        <end position="1224"/>
    </location>
</feature>